<evidence type="ECO:0000256" key="6">
    <source>
        <dbReference type="ARBA" id="ARBA00022692"/>
    </source>
</evidence>
<dbReference type="InterPro" id="IPR028055">
    <property type="entry name" value="YidC/Oxa/ALB_C"/>
</dbReference>
<dbReference type="Proteomes" id="UP000182373">
    <property type="component" value="Chromosome"/>
</dbReference>
<feature type="domain" description="Membrane insertase YidC N-terminal" evidence="16">
    <location>
        <begin position="83"/>
        <end position="367"/>
    </location>
</feature>
<evidence type="ECO:0000256" key="11">
    <source>
        <dbReference type="ARBA" id="ARBA00033245"/>
    </source>
</evidence>
<dbReference type="CDD" id="cd20070">
    <property type="entry name" value="5TM_YidC_Alb3"/>
    <property type="match status" value="1"/>
</dbReference>
<evidence type="ECO:0000313" key="17">
    <source>
        <dbReference type="EMBL" id="APH53978.1"/>
    </source>
</evidence>
<feature type="domain" description="Membrane insertase YidC/Oxa/ALB C-terminal" evidence="15">
    <location>
        <begin position="379"/>
        <end position="579"/>
    </location>
</feature>
<evidence type="ECO:0000256" key="7">
    <source>
        <dbReference type="ARBA" id="ARBA00022927"/>
    </source>
</evidence>
<dbReference type="InterPro" id="IPR047196">
    <property type="entry name" value="YidC_ALB_C"/>
</dbReference>
<feature type="transmembrane region" description="Helical" evidence="13">
    <location>
        <begin position="545"/>
        <end position="565"/>
    </location>
</feature>
<comment type="similarity">
    <text evidence="2 13">Belongs to the OXA1/ALB3/YidC family. Type 1 subfamily.</text>
</comment>
<dbReference type="NCBIfam" id="TIGR03593">
    <property type="entry name" value="yidC_nterm"/>
    <property type="match status" value="1"/>
</dbReference>
<keyword evidence="5 13" id="KW-1003">Cell membrane</keyword>
<protein>
    <recommendedName>
        <fullName evidence="3 13">Membrane protein insertase YidC</fullName>
    </recommendedName>
    <alternativeName>
        <fullName evidence="12 13">Foldase YidC</fullName>
    </alternativeName>
    <alternativeName>
        <fullName evidence="11 13">Membrane integrase YidC</fullName>
    </alternativeName>
    <alternativeName>
        <fullName evidence="13">Membrane protein YidC</fullName>
    </alternativeName>
</protein>
<feature type="region of interest" description="Disordered" evidence="14">
    <location>
        <begin position="50"/>
        <end position="83"/>
    </location>
</feature>
<evidence type="ECO:0000256" key="2">
    <source>
        <dbReference type="ARBA" id="ARBA00010527"/>
    </source>
</evidence>
<organism evidence="17 18">
    <name type="scientific">Granulibacter bethesdensis</name>
    <dbReference type="NCBI Taxonomy" id="364410"/>
    <lineage>
        <taxon>Bacteria</taxon>
        <taxon>Pseudomonadati</taxon>
        <taxon>Pseudomonadota</taxon>
        <taxon>Alphaproteobacteria</taxon>
        <taxon>Acetobacterales</taxon>
        <taxon>Acetobacteraceae</taxon>
        <taxon>Granulibacter</taxon>
    </lineage>
</organism>
<dbReference type="NCBIfam" id="TIGR03592">
    <property type="entry name" value="yidC_oxa1_cterm"/>
    <property type="match status" value="1"/>
</dbReference>
<dbReference type="GO" id="GO:0005886">
    <property type="term" value="C:plasma membrane"/>
    <property type="evidence" value="ECO:0007669"/>
    <property type="project" value="UniProtKB-SubCell"/>
</dbReference>
<dbReference type="Pfam" id="PF02096">
    <property type="entry name" value="60KD_IMP"/>
    <property type="match status" value="1"/>
</dbReference>
<evidence type="ECO:0000256" key="14">
    <source>
        <dbReference type="SAM" id="MobiDB-lite"/>
    </source>
</evidence>
<dbReference type="PANTHER" id="PTHR12428">
    <property type="entry name" value="OXA1"/>
    <property type="match status" value="1"/>
</dbReference>
<feature type="transmembrane region" description="Helical" evidence="13">
    <location>
        <begin position="371"/>
        <end position="398"/>
    </location>
</feature>
<dbReference type="NCBIfam" id="NF002353">
    <property type="entry name" value="PRK01318.1-4"/>
    <property type="match status" value="1"/>
</dbReference>
<comment type="subunit">
    <text evidence="13">Interacts with the Sec translocase complex via SecD. Specifically interacts with transmembrane segments of nascent integral membrane proteins during membrane integration.</text>
</comment>
<evidence type="ECO:0000256" key="5">
    <source>
        <dbReference type="ARBA" id="ARBA00022475"/>
    </source>
</evidence>
<feature type="transmembrane region" description="Helical" evidence="13">
    <location>
        <begin position="20"/>
        <end position="37"/>
    </location>
</feature>
<keyword evidence="8 13" id="KW-1133">Transmembrane helix</keyword>
<dbReference type="PRINTS" id="PR00701">
    <property type="entry name" value="60KDINNERMP"/>
</dbReference>
<dbReference type="InterPro" id="IPR028053">
    <property type="entry name" value="Membr_insert_YidC_N"/>
</dbReference>
<dbReference type="PRINTS" id="PR01900">
    <property type="entry name" value="YIDCPROTEIN"/>
</dbReference>
<dbReference type="InterPro" id="IPR001708">
    <property type="entry name" value="YidC/ALB3/OXA1/COX18"/>
</dbReference>
<proteinExistence type="inferred from homology"/>
<dbReference type="CDD" id="cd19961">
    <property type="entry name" value="EcYidC-like_peri"/>
    <property type="match status" value="1"/>
</dbReference>
<name>A0AAC9KD93_9PROT</name>
<evidence type="ECO:0000259" key="15">
    <source>
        <dbReference type="Pfam" id="PF02096"/>
    </source>
</evidence>
<keyword evidence="9 13" id="KW-0472">Membrane</keyword>
<dbReference type="EMBL" id="CP018191">
    <property type="protein sequence ID" value="APH53978.1"/>
    <property type="molecule type" value="Genomic_DNA"/>
</dbReference>
<dbReference type="InterPro" id="IPR019998">
    <property type="entry name" value="Membr_insert_YidC"/>
</dbReference>
<keyword evidence="10 13" id="KW-0143">Chaperone</keyword>
<feature type="transmembrane region" description="Helical" evidence="13">
    <location>
        <begin position="448"/>
        <end position="469"/>
    </location>
</feature>
<dbReference type="InterPro" id="IPR038221">
    <property type="entry name" value="YidC_periplasmic_sf"/>
</dbReference>
<keyword evidence="7 13" id="KW-0653">Protein transport</keyword>
<dbReference type="Pfam" id="PF14849">
    <property type="entry name" value="YidC_periplas"/>
    <property type="match status" value="1"/>
</dbReference>
<feature type="compositionally biased region" description="Polar residues" evidence="14">
    <location>
        <begin position="50"/>
        <end position="63"/>
    </location>
</feature>
<comment type="function">
    <text evidence="13">Required for the insertion and/or proper folding and/or complex formation of integral membrane proteins into the membrane. Involved in integration of membrane proteins that insert both dependently and independently of the Sec translocase complex, as well as at least some lipoproteins. Aids folding of multispanning membrane proteins.</text>
</comment>
<feature type="transmembrane region" description="Helical" evidence="13">
    <location>
        <begin position="505"/>
        <end position="524"/>
    </location>
</feature>
<evidence type="ECO:0000256" key="3">
    <source>
        <dbReference type="ARBA" id="ARBA00015325"/>
    </source>
</evidence>
<evidence type="ECO:0000313" key="18">
    <source>
        <dbReference type="Proteomes" id="UP000182373"/>
    </source>
</evidence>
<dbReference type="GO" id="GO:0032977">
    <property type="term" value="F:membrane insertase activity"/>
    <property type="evidence" value="ECO:0007669"/>
    <property type="project" value="InterPro"/>
</dbReference>
<evidence type="ECO:0000256" key="8">
    <source>
        <dbReference type="ARBA" id="ARBA00022989"/>
    </source>
</evidence>
<evidence type="ECO:0000256" key="1">
    <source>
        <dbReference type="ARBA" id="ARBA00004429"/>
    </source>
</evidence>
<evidence type="ECO:0000256" key="9">
    <source>
        <dbReference type="ARBA" id="ARBA00023136"/>
    </source>
</evidence>
<dbReference type="AlphaFoldDB" id="A0AAC9KD93"/>
<dbReference type="PANTHER" id="PTHR12428:SF65">
    <property type="entry name" value="CYTOCHROME C OXIDASE ASSEMBLY PROTEIN COX18, MITOCHONDRIAL"/>
    <property type="match status" value="1"/>
</dbReference>
<dbReference type="GO" id="GO:0015031">
    <property type="term" value="P:protein transport"/>
    <property type="evidence" value="ECO:0007669"/>
    <property type="project" value="UniProtKB-KW"/>
</dbReference>
<reference evidence="18" key="1">
    <citation type="submission" date="2016-11" db="EMBL/GenBank/DDBJ databases">
        <title>Comparative genomic and phenotypic analysis of Granulibacter bethesdensis clinical isolates from patients with chronic granulomatous disease.</title>
        <authorList>
            <person name="Zarember K.A."/>
            <person name="Porcella S.F."/>
            <person name="Chu J."/>
            <person name="Ding L."/>
            <person name="Dahlstrom E."/>
            <person name="Barbian K."/>
            <person name="Martens C."/>
            <person name="Sykora L."/>
            <person name="Kramer S."/>
            <person name="Pettinato A.M."/>
            <person name="Hong H."/>
            <person name="Wald G."/>
            <person name="Berg L.J."/>
            <person name="Rogge L.S."/>
            <person name="Greenberg D.E."/>
            <person name="Falcone E.L."/>
            <person name="Neves J.F."/>
            <person name="Simoes M.J."/>
            <person name="Casal M."/>
            <person name="Rodriguez-Lopez F.C."/>
            <person name="Zelazny A."/>
            <person name="Gallin J.I."/>
            <person name="Holland S.M."/>
        </authorList>
    </citation>
    <scope>NUCLEOTIDE SEQUENCE [LARGE SCALE GENOMIC DNA]</scope>
    <source>
        <strain evidence="18">NIH9.1</strain>
    </source>
</reference>
<keyword evidence="4 13" id="KW-0813">Transport</keyword>
<evidence type="ECO:0000256" key="13">
    <source>
        <dbReference type="HAMAP-Rule" id="MF_01810"/>
    </source>
</evidence>
<evidence type="ECO:0000256" key="4">
    <source>
        <dbReference type="ARBA" id="ARBA00022448"/>
    </source>
</evidence>
<accession>A0AAC9KD93</accession>
<dbReference type="HAMAP" id="MF_01810">
    <property type="entry name" value="YidC_type1"/>
    <property type="match status" value="1"/>
</dbReference>
<keyword evidence="6 13" id="KW-0812">Transmembrane</keyword>
<comment type="subcellular location">
    <subcellularLocation>
        <location evidence="1">Cell inner membrane</location>
        <topology evidence="1">Multi-pass membrane protein</topology>
    </subcellularLocation>
    <subcellularLocation>
        <location evidence="13">Cell membrane</location>
        <topology evidence="13">Multi-pass membrane protein</topology>
    </subcellularLocation>
</comment>
<dbReference type="GO" id="GO:0051205">
    <property type="term" value="P:protein insertion into membrane"/>
    <property type="evidence" value="ECO:0007669"/>
    <property type="project" value="TreeGrafter"/>
</dbReference>
<evidence type="ECO:0000259" key="16">
    <source>
        <dbReference type="Pfam" id="PF14849"/>
    </source>
</evidence>
<dbReference type="Gene3D" id="2.70.98.90">
    <property type="match status" value="1"/>
</dbReference>
<gene>
    <name evidence="13" type="primary">yidC</name>
    <name evidence="17" type="ORF">GbCGDNIH9_0726</name>
</gene>
<sequence length="591" mass="66118">MPLQRSFRTDGGLMDQKRLFLAIAISLGILLGFQGLYRHFVPEPPAAARTATNVGQDKPNNTLGAVPTDATASQSPPPKEGARLAVDAPRVKGSISLVGARFDDLVLRDYHETVDKNSPLVRLLAPLSGPEPYYVEYGWVPEESGIATPGRDTEWKADAATLTPNKPVTLSWDNGAGLTFMLKVAVDADYMFSVTQSVRNATGKPVVLHPYARVRRDYRPEVEGYTVLHEGLIGVVDGILHEITYKSADSDGAKNNGLAFEHASTGGWAGITDKYWLTALIPDQTSSVDFSFRDTKPNGRDGYQVGIISHTPDQVAAGAESASTTHLFAGAKVVSLLDHYQAEYHIPSFWEAVDFGWFWFITRPFFYALDWLYHLVGNFGVAILIFTVLVKAAFYPLASKSYRSMSKMRLLAPKIQSLRERYKDDTTRMQQEVMQLYKAEGANPASGCLPMLLQFPIFFSLYKVIFVTIEMRHAPFFGWIHDLSAVDPTNLFNLFGLLPFDPTHISPFLHLGIWPLIMGGTMYLQQKMNPPMPDPVQAKMFQFMPIIFTFMLARFPVGLVIYWSWNNLLSIGQQWLIQRRTKLPRPELAKV</sequence>
<evidence type="ECO:0000256" key="10">
    <source>
        <dbReference type="ARBA" id="ARBA00023186"/>
    </source>
</evidence>
<evidence type="ECO:0000256" key="12">
    <source>
        <dbReference type="ARBA" id="ARBA00033342"/>
    </source>
</evidence>